<sequence length="341" mass="38189">MENVYIAGISYYLPQVKLSNEMISKDHPEWSIDKISKKTGIENRFLAEKSETVSDMAVKAAESFFEEYNIDRSSIDYLLLCTQNPDYTLPTTACIIQEKLGLSKSIGALDFNLGCSGFVYGLGLAKGIVNTNQAKRVLLITADVYSKIINEKDKSNKTLFGDAATVTLVTNEERLTDNTFKILDFCYGTDGSGYDNLIVKNSGTNKYNEQTEDVLDEKGTYVSNDSYLFMDGTKIFNFTSFNVPPMIQDVISKNNMTDEEISYYVFHQANAFMLDFIRKRCKISEEKFYVSMSDTGNTVSSSIPIALKRLFKEKSDVDNVLLCGFGVGLSIGGVIIKKYEN</sequence>
<comment type="caution">
    <text evidence="5">The sequence shown here is derived from an EMBL/GenBank/DDBJ whole genome shotgun (WGS) entry which is preliminary data.</text>
</comment>
<dbReference type="Pfam" id="PF08541">
    <property type="entry name" value="ACP_syn_III_C"/>
    <property type="match status" value="1"/>
</dbReference>
<dbReference type="Proteomes" id="UP000076630">
    <property type="component" value="Unassembled WGS sequence"/>
</dbReference>
<dbReference type="NCBIfam" id="NF006829">
    <property type="entry name" value="PRK09352.1"/>
    <property type="match status" value="1"/>
</dbReference>
<evidence type="ECO:0000259" key="3">
    <source>
        <dbReference type="Pfam" id="PF08541"/>
    </source>
</evidence>
<evidence type="ECO:0000313" key="5">
    <source>
        <dbReference type="EMBL" id="KZE82831.1"/>
    </source>
</evidence>
<gene>
    <name evidence="5" type="ORF">AV926_06225</name>
</gene>
<evidence type="ECO:0000259" key="4">
    <source>
        <dbReference type="Pfam" id="PF08545"/>
    </source>
</evidence>
<feature type="domain" description="Beta-ketoacyl-[acyl-carrier-protein] synthase III C-terminal" evidence="3">
    <location>
        <begin position="252"/>
        <end position="337"/>
    </location>
</feature>
<dbReference type="EMBL" id="LQNU01000042">
    <property type="protein sequence ID" value="KZE82831.1"/>
    <property type="molecule type" value="Genomic_DNA"/>
</dbReference>
<dbReference type="Gene3D" id="3.40.47.10">
    <property type="match status" value="1"/>
</dbReference>
<dbReference type="OrthoDB" id="9815506at2"/>
<dbReference type="InterPro" id="IPR016039">
    <property type="entry name" value="Thiolase-like"/>
</dbReference>
<keyword evidence="6" id="KW-1185">Reference proteome</keyword>
<protein>
    <submittedName>
        <fullName evidence="5">3-oxoacyl-ACP synthase</fullName>
    </submittedName>
</protein>
<keyword evidence="1" id="KW-0808">Transferase</keyword>
<dbReference type="GO" id="GO:0004315">
    <property type="term" value="F:3-oxoacyl-[acyl-carrier-protein] synthase activity"/>
    <property type="evidence" value="ECO:0007669"/>
    <property type="project" value="InterPro"/>
</dbReference>
<dbReference type="PANTHER" id="PTHR34069:SF2">
    <property type="entry name" value="BETA-KETOACYL-[ACYL-CARRIER-PROTEIN] SYNTHASE III"/>
    <property type="match status" value="1"/>
</dbReference>
<name>A0A164A1J9_9FLAO</name>
<dbReference type="InterPro" id="IPR013747">
    <property type="entry name" value="ACP_syn_III_C"/>
</dbReference>
<dbReference type="SUPFAM" id="SSF53901">
    <property type="entry name" value="Thiolase-like"/>
    <property type="match status" value="1"/>
</dbReference>
<dbReference type="CDD" id="cd00830">
    <property type="entry name" value="KAS_III"/>
    <property type="match status" value="1"/>
</dbReference>
<dbReference type="GO" id="GO:0044550">
    <property type="term" value="P:secondary metabolite biosynthetic process"/>
    <property type="evidence" value="ECO:0007669"/>
    <property type="project" value="TreeGrafter"/>
</dbReference>
<accession>A0A164A1J9</accession>
<dbReference type="PANTHER" id="PTHR34069">
    <property type="entry name" value="3-OXOACYL-[ACYL-CARRIER-PROTEIN] SYNTHASE 3"/>
    <property type="match status" value="1"/>
</dbReference>
<dbReference type="InterPro" id="IPR013751">
    <property type="entry name" value="ACP_syn_III_N"/>
</dbReference>
<proteinExistence type="predicted"/>
<organism evidence="5 6">
    <name type="scientific">Myroides marinus</name>
    <dbReference type="NCBI Taxonomy" id="703342"/>
    <lineage>
        <taxon>Bacteria</taxon>
        <taxon>Pseudomonadati</taxon>
        <taxon>Bacteroidota</taxon>
        <taxon>Flavobacteriia</taxon>
        <taxon>Flavobacteriales</taxon>
        <taxon>Flavobacteriaceae</taxon>
        <taxon>Myroides</taxon>
    </lineage>
</organism>
<evidence type="ECO:0000313" key="6">
    <source>
        <dbReference type="Proteomes" id="UP000076630"/>
    </source>
</evidence>
<dbReference type="RefSeq" id="WP_038987634.1">
    <property type="nucleotide sequence ID" value="NZ_JWJO01000055.1"/>
</dbReference>
<reference evidence="5 6" key="1">
    <citation type="submission" date="2016-01" db="EMBL/GenBank/DDBJ databases">
        <title>Whole genome sequencing of Myroides marinus L41.</title>
        <authorList>
            <person name="Hong K.W."/>
        </authorList>
    </citation>
    <scope>NUCLEOTIDE SEQUENCE [LARGE SCALE GENOMIC DNA]</scope>
    <source>
        <strain evidence="5 6">L41</strain>
    </source>
</reference>
<dbReference type="GO" id="GO:0006633">
    <property type="term" value="P:fatty acid biosynthetic process"/>
    <property type="evidence" value="ECO:0007669"/>
    <property type="project" value="InterPro"/>
</dbReference>
<dbReference type="Pfam" id="PF08545">
    <property type="entry name" value="ACP_syn_III"/>
    <property type="match status" value="1"/>
</dbReference>
<dbReference type="AlphaFoldDB" id="A0A164A1J9"/>
<keyword evidence="2" id="KW-0012">Acyltransferase</keyword>
<evidence type="ECO:0000256" key="2">
    <source>
        <dbReference type="ARBA" id="ARBA00023315"/>
    </source>
</evidence>
<feature type="domain" description="Beta-ketoacyl-[acyl-carrier-protein] synthase III N-terminal" evidence="4">
    <location>
        <begin position="109"/>
        <end position="191"/>
    </location>
</feature>
<evidence type="ECO:0000256" key="1">
    <source>
        <dbReference type="ARBA" id="ARBA00022679"/>
    </source>
</evidence>